<dbReference type="InterPro" id="IPR000531">
    <property type="entry name" value="Beta-barrel_TonB"/>
</dbReference>
<dbReference type="Gene3D" id="2.40.170.20">
    <property type="entry name" value="TonB-dependent receptor, beta-barrel domain"/>
    <property type="match status" value="1"/>
</dbReference>
<evidence type="ECO:0000256" key="5">
    <source>
        <dbReference type="ARBA" id="ARBA00023077"/>
    </source>
</evidence>
<dbReference type="PROSITE" id="PS52016">
    <property type="entry name" value="TONB_DEPENDENT_REC_3"/>
    <property type="match status" value="1"/>
</dbReference>
<protein>
    <submittedName>
        <fullName evidence="13">TonB-dependent receptor</fullName>
    </submittedName>
</protein>
<organism evidence="13 14">
    <name type="scientific">Rhodocista pekingensis</name>
    <dbReference type="NCBI Taxonomy" id="201185"/>
    <lineage>
        <taxon>Bacteria</taxon>
        <taxon>Pseudomonadati</taxon>
        <taxon>Pseudomonadota</taxon>
        <taxon>Alphaproteobacteria</taxon>
        <taxon>Rhodospirillales</taxon>
        <taxon>Azospirillaceae</taxon>
        <taxon>Rhodocista</taxon>
    </lineage>
</organism>
<comment type="subcellular location">
    <subcellularLocation>
        <location evidence="1 8">Cell outer membrane</location>
        <topology evidence="1 8">Multi-pass membrane protein</topology>
    </subcellularLocation>
</comment>
<keyword evidence="2 8" id="KW-0813">Transport</keyword>
<evidence type="ECO:0000256" key="1">
    <source>
        <dbReference type="ARBA" id="ARBA00004571"/>
    </source>
</evidence>
<keyword evidence="3 8" id="KW-1134">Transmembrane beta strand</keyword>
<evidence type="ECO:0000259" key="12">
    <source>
        <dbReference type="Pfam" id="PF07715"/>
    </source>
</evidence>
<evidence type="ECO:0000256" key="6">
    <source>
        <dbReference type="ARBA" id="ARBA00023136"/>
    </source>
</evidence>
<keyword evidence="6 8" id="KW-0472">Membrane</keyword>
<evidence type="ECO:0000256" key="2">
    <source>
        <dbReference type="ARBA" id="ARBA00022448"/>
    </source>
</evidence>
<reference evidence="14" key="1">
    <citation type="journal article" date="2019" name="Int. J. Syst. Evol. Microbiol.">
        <title>The Global Catalogue of Microorganisms (GCM) 10K type strain sequencing project: providing services to taxonomists for standard genome sequencing and annotation.</title>
        <authorList>
            <consortium name="The Broad Institute Genomics Platform"/>
            <consortium name="The Broad Institute Genome Sequencing Center for Infectious Disease"/>
            <person name="Wu L."/>
            <person name="Ma J."/>
        </authorList>
    </citation>
    <scope>NUCLEOTIDE SEQUENCE [LARGE SCALE GENOMIC DNA]</scope>
    <source>
        <strain evidence="14">CGMCC 1.16275</strain>
    </source>
</reference>
<feature type="chain" id="PRO_5046125380" evidence="10">
    <location>
        <begin position="41"/>
        <end position="942"/>
    </location>
</feature>
<evidence type="ECO:0000256" key="8">
    <source>
        <dbReference type="PROSITE-ProRule" id="PRU01360"/>
    </source>
</evidence>
<dbReference type="RefSeq" id="WP_377361082.1">
    <property type="nucleotide sequence ID" value="NZ_JBHTCM010000029.1"/>
</dbReference>
<dbReference type="PANTHER" id="PTHR47234">
    <property type="match status" value="1"/>
</dbReference>
<evidence type="ECO:0000256" key="7">
    <source>
        <dbReference type="ARBA" id="ARBA00023237"/>
    </source>
</evidence>
<dbReference type="Pfam" id="PF00593">
    <property type="entry name" value="TonB_dep_Rec_b-barrel"/>
    <property type="match status" value="1"/>
</dbReference>
<dbReference type="CDD" id="cd01347">
    <property type="entry name" value="ligand_gated_channel"/>
    <property type="match status" value="1"/>
</dbReference>
<evidence type="ECO:0000313" key="13">
    <source>
        <dbReference type="EMBL" id="MFC7335446.1"/>
    </source>
</evidence>
<feature type="domain" description="TonB-dependent receptor plug" evidence="12">
    <location>
        <begin position="65"/>
        <end position="179"/>
    </location>
</feature>
<feature type="signal peptide" evidence="10">
    <location>
        <begin position="1"/>
        <end position="40"/>
    </location>
</feature>
<keyword evidence="10" id="KW-0732">Signal</keyword>
<feature type="domain" description="TonB-dependent receptor-like beta-barrel" evidence="11">
    <location>
        <begin position="399"/>
        <end position="901"/>
    </location>
</feature>
<dbReference type="InterPro" id="IPR039426">
    <property type="entry name" value="TonB-dep_rcpt-like"/>
</dbReference>
<keyword evidence="14" id="KW-1185">Reference proteome</keyword>
<keyword evidence="7 8" id="KW-0998">Cell outer membrane</keyword>
<proteinExistence type="inferred from homology"/>
<comment type="caution">
    <text evidence="13">The sequence shown here is derived from an EMBL/GenBank/DDBJ whole genome shotgun (WGS) entry which is preliminary data.</text>
</comment>
<dbReference type="SUPFAM" id="SSF56935">
    <property type="entry name" value="Porins"/>
    <property type="match status" value="1"/>
</dbReference>
<keyword evidence="13" id="KW-0675">Receptor</keyword>
<keyword evidence="5 9" id="KW-0798">TonB box</keyword>
<dbReference type="InterPro" id="IPR036942">
    <property type="entry name" value="Beta-barrel_TonB_sf"/>
</dbReference>
<keyword evidence="4 8" id="KW-0812">Transmembrane</keyword>
<dbReference type="InterPro" id="IPR012910">
    <property type="entry name" value="Plug_dom"/>
</dbReference>
<gene>
    <name evidence="13" type="ORF">ACFQPS_19915</name>
</gene>
<evidence type="ECO:0000259" key="11">
    <source>
        <dbReference type="Pfam" id="PF00593"/>
    </source>
</evidence>
<evidence type="ECO:0000256" key="3">
    <source>
        <dbReference type="ARBA" id="ARBA00022452"/>
    </source>
</evidence>
<sequence length="942" mass="100335">MKTRTRLTDNGLEGALRRRCLASAALVALAVPLTALPALAQEGTQGGGIEEIVVTGSRIQRSNLTAPTPVQVIDAATIQLKGSTNAAELINELPAAGVPGVSTTNSNFLVSATGLNLVDLRNLGTDRTLVLVNGRRHVGGIEGSTSVDLNSIPSDFIERVEVVTGGASAVYGSEAIAGVVNIILKRDFQGASFSAQTGVTGEGDGENYNASATFGSNFAEDRGNIIVNFTYDKTNEVESKDRSISEVDAFSSADGVISRPALSSYGPGGRFIIPGAGNRNPDGTPFATAVNGYNRNQDRLIAVPIERYLLSTITRYDLVEDVSFFFEGTYARTETSSRSEPIAFGDNTTIGVGIDAPVLSIPVTNPFIPAGLRSLIPAGTDEILFARRFNEIGPRESEITRQTFRFATGFEGELANGWNWQTYYQFGKVTQDQISTGVFNVVRMQEALNAEVGPGGALQCSDALARAQGCVPLDIFGAGVATGPGLDYVTANSTFDSTIQQQTAGAFLSGDVVELPAGALGAAVGLEWRKEESEFRPDALSIAGISSGNQSAFTAGDYDVWEAYAETVIPILAGLPFVESLSVEGAIRYADYSTIGNVWAYKAGAEYQPVPDVRLRGVWSRAVRAPNIGELFTPPRQTFVSVNDPCAGVTAGATDTVSANCLATPGIAQAVAAGGFNPTQLDLSSIPGFNSGNSSLQEEKADTLTLGVVFTPSFIPGLALTVDYFDIDIEDAIQGFGTQTTVDQCVQQTAYPDNIFCNLIRRDPSTGLIVEINSQQENVATQTAKGVDVELDYRFDLADGSLNLNLIGTYLIENENVPFEDADPVESAGSVGLSKYRFNLRTTYDQGPLTFSWLLRYIGAANIDNESEFPSNRIGSHIYNDIQARYRVAEGYTVFAGIDNLLNEKPPLIASPFDANVTGTETAADVYDPVGRFFYVGMRAEF</sequence>
<dbReference type="PANTHER" id="PTHR47234:SF2">
    <property type="entry name" value="TONB-DEPENDENT RECEPTOR"/>
    <property type="match status" value="1"/>
</dbReference>
<accession>A0ABW2KZB9</accession>
<evidence type="ECO:0000256" key="4">
    <source>
        <dbReference type="ARBA" id="ARBA00022692"/>
    </source>
</evidence>
<evidence type="ECO:0000256" key="10">
    <source>
        <dbReference type="SAM" id="SignalP"/>
    </source>
</evidence>
<evidence type="ECO:0000313" key="14">
    <source>
        <dbReference type="Proteomes" id="UP001596456"/>
    </source>
</evidence>
<dbReference type="Proteomes" id="UP001596456">
    <property type="component" value="Unassembled WGS sequence"/>
</dbReference>
<dbReference type="InterPro" id="IPR037066">
    <property type="entry name" value="Plug_dom_sf"/>
</dbReference>
<name>A0ABW2KZB9_9PROT</name>
<evidence type="ECO:0000256" key="9">
    <source>
        <dbReference type="RuleBase" id="RU003357"/>
    </source>
</evidence>
<comment type="similarity">
    <text evidence="8 9">Belongs to the TonB-dependent receptor family.</text>
</comment>
<dbReference type="EMBL" id="JBHTCM010000029">
    <property type="protein sequence ID" value="MFC7335446.1"/>
    <property type="molecule type" value="Genomic_DNA"/>
</dbReference>
<dbReference type="Gene3D" id="2.170.130.10">
    <property type="entry name" value="TonB-dependent receptor, plug domain"/>
    <property type="match status" value="1"/>
</dbReference>
<dbReference type="Pfam" id="PF07715">
    <property type="entry name" value="Plug"/>
    <property type="match status" value="1"/>
</dbReference>